<proteinExistence type="predicted"/>
<evidence type="ECO:0000256" key="1">
    <source>
        <dbReference type="SAM" id="MobiDB-lite"/>
    </source>
</evidence>
<evidence type="ECO:0000313" key="3">
    <source>
        <dbReference type="Proteomes" id="UP001320898"/>
    </source>
</evidence>
<name>A0AAW5QSM0_9HYPH</name>
<feature type="compositionally biased region" description="Low complexity" evidence="1">
    <location>
        <begin position="446"/>
        <end position="458"/>
    </location>
</feature>
<organism evidence="2 3">
    <name type="scientific">Microbaculum marinisediminis</name>
    <dbReference type="NCBI Taxonomy" id="2931392"/>
    <lineage>
        <taxon>Bacteria</taxon>
        <taxon>Pseudomonadati</taxon>
        <taxon>Pseudomonadota</taxon>
        <taxon>Alphaproteobacteria</taxon>
        <taxon>Hyphomicrobiales</taxon>
        <taxon>Tepidamorphaceae</taxon>
        <taxon>Microbaculum</taxon>
    </lineage>
</organism>
<protein>
    <recommendedName>
        <fullName evidence="4">UBA domain-containing protein</fullName>
    </recommendedName>
</protein>
<sequence length="465" mass="49250">MTRTQAITQLLRMGYSQTEATRIADAGDSSAARAMPTPGDGGTPAAMAAIKTQDMDRQNRDERRTGRGGFAPQGQSIASAMMSAPDPLNPGGFHAAGRGRDYAAAPFEAQSPGAALGAVQAAYGRGEMTGHEATQAIRGIQQPGATRQGMGFMSGVGDFLGGLLNPEGASRTRVATALMKEGVPPNTAMLLASDKGLLRGYVQSRMSGTKPIVINDKLIDPSTGRVLGDYGDPEKPAAPISVGKDSRLFDPTTGQWIASPGADEMERPDFKDIAGVRKEIQSLPSYKNYAQAAPIWSSIVDAEGRDTKASDLNFIYGIGKLFDPGSVVREGEMVMVQSTANLPQRILAAISIVNSKGRLTPDMRSELLAEAQSRMNAYDDALRTDIRSYRGLARRYGVNPRDMIPRRAPMAESAPTTPGDPEPAPELEPGGFSPALQHGSMSPAPTRSGGRSGTTSSGIRWRLED</sequence>
<reference evidence="2 3" key="1">
    <citation type="submission" date="2022-04" db="EMBL/GenBank/DDBJ databases">
        <authorList>
            <person name="Ye Y.-Q."/>
            <person name="Du Z.-J."/>
        </authorList>
    </citation>
    <scope>NUCLEOTIDE SEQUENCE [LARGE SCALE GENOMIC DNA]</scope>
    <source>
        <strain evidence="2 3">A6E488</strain>
    </source>
</reference>
<gene>
    <name evidence="2" type="ORF">MUB46_03295</name>
</gene>
<evidence type="ECO:0008006" key="4">
    <source>
        <dbReference type="Google" id="ProtNLM"/>
    </source>
</evidence>
<feature type="compositionally biased region" description="Basic and acidic residues" evidence="1">
    <location>
        <begin position="53"/>
        <end position="65"/>
    </location>
</feature>
<keyword evidence="3" id="KW-1185">Reference proteome</keyword>
<dbReference type="EMBL" id="JALIDZ010000002">
    <property type="protein sequence ID" value="MCT8970877.1"/>
    <property type="molecule type" value="Genomic_DNA"/>
</dbReference>
<comment type="caution">
    <text evidence="2">The sequence shown here is derived from an EMBL/GenBank/DDBJ whole genome shotgun (WGS) entry which is preliminary data.</text>
</comment>
<feature type="region of interest" description="Disordered" evidence="1">
    <location>
        <begin position="400"/>
        <end position="465"/>
    </location>
</feature>
<dbReference type="Proteomes" id="UP001320898">
    <property type="component" value="Unassembled WGS sequence"/>
</dbReference>
<dbReference type="RefSeq" id="WP_261614455.1">
    <property type="nucleotide sequence ID" value="NZ_JALIDZ010000002.1"/>
</dbReference>
<dbReference type="AlphaFoldDB" id="A0AAW5QSM0"/>
<feature type="region of interest" description="Disordered" evidence="1">
    <location>
        <begin position="53"/>
        <end position="73"/>
    </location>
</feature>
<accession>A0AAW5QSM0</accession>
<evidence type="ECO:0000313" key="2">
    <source>
        <dbReference type="EMBL" id="MCT8970877.1"/>
    </source>
</evidence>